<sequence length="257" mass="27470">MSEIRCSIAGTIATVSLSNPGKLNALDVSMWQELRSTFNALSANTDLRCVIVQGEGGNFAAGADIEEFVTVRSNMVDGMRYHTETIAQALHAIANCLHPTIAAIEGVCVGGGLEIACACDIRIASPSSRFGIPINRLGFPLAPGELQGLLDLVGKAAALEILLEGRVFDAAEARDKGLIQRIVENVPDEAQQSAGRISRGAPLAARMNKQLVNRLSFAAEPLTEQELKQAFAFLESQDYREGVSSFLKKTPPNFTGQ</sequence>
<protein>
    <submittedName>
        <fullName evidence="3">Enoyl-CoA hydratase</fullName>
    </submittedName>
</protein>
<comment type="caution">
    <text evidence="3">The sequence shown here is derived from an EMBL/GenBank/DDBJ whole genome shotgun (WGS) entry which is preliminary data.</text>
</comment>
<reference evidence="3" key="2">
    <citation type="submission" date="2020-09" db="EMBL/GenBank/DDBJ databases">
        <authorList>
            <person name="Sun Q."/>
            <person name="Zhou Y."/>
        </authorList>
    </citation>
    <scope>NUCLEOTIDE SEQUENCE</scope>
    <source>
        <strain evidence="3">CGMCC 1.10998</strain>
    </source>
</reference>
<evidence type="ECO:0000313" key="3">
    <source>
        <dbReference type="EMBL" id="GGC76435.1"/>
    </source>
</evidence>
<dbReference type="SUPFAM" id="SSF52096">
    <property type="entry name" value="ClpP/crotonase"/>
    <property type="match status" value="1"/>
</dbReference>
<keyword evidence="2" id="KW-0456">Lyase</keyword>
<dbReference type="Pfam" id="PF00378">
    <property type="entry name" value="ECH_1"/>
    <property type="match status" value="1"/>
</dbReference>
<proteinExistence type="inferred from homology"/>
<dbReference type="InterPro" id="IPR001753">
    <property type="entry name" value="Enoyl-CoA_hydra/iso"/>
</dbReference>
<dbReference type="RefSeq" id="WP_188566334.1">
    <property type="nucleotide sequence ID" value="NZ_BMED01000002.1"/>
</dbReference>
<gene>
    <name evidence="3" type="ORF">GCM10011396_24620</name>
</gene>
<name>A0A916XIU3_9BURK</name>
<dbReference type="AlphaFoldDB" id="A0A916XIU3"/>
<reference evidence="3" key="1">
    <citation type="journal article" date="2014" name="Int. J. Syst. Evol. Microbiol.">
        <title>Complete genome sequence of Corynebacterium casei LMG S-19264T (=DSM 44701T), isolated from a smear-ripened cheese.</title>
        <authorList>
            <consortium name="US DOE Joint Genome Institute (JGI-PGF)"/>
            <person name="Walter F."/>
            <person name="Albersmeier A."/>
            <person name="Kalinowski J."/>
            <person name="Ruckert C."/>
        </authorList>
    </citation>
    <scope>NUCLEOTIDE SEQUENCE</scope>
    <source>
        <strain evidence="3">CGMCC 1.10998</strain>
    </source>
</reference>
<dbReference type="InterPro" id="IPR029045">
    <property type="entry name" value="ClpP/crotonase-like_dom_sf"/>
</dbReference>
<dbReference type="InterPro" id="IPR014748">
    <property type="entry name" value="Enoyl-CoA_hydra_C"/>
</dbReference>
<evidence type="ECO:0000256" key="1">
    <source>
        <dbReference type="ARBA" id="ARBA00005254"/>
    </source>
</evidence>
<dbReference type="GO" id="GO:0006635">
    <property type="term" value="P:fatty acid beta-oxidation"/>
    <property type="evidence" value="ECO:0007669"/>
    <property type="project" value="TreeGrafter"/>
</dbReference>
<organism evidence="3 4">
    <name type="scientific">Undibacterium terreum</name>
    <dbReference type="NCBI Taxonomy" id="1224302"/>
    <lineage>
        <taxon>Bacteria</taxon>
        <taxon>Pseudomonadati</taxon>
        <taxon>Pseudomonadota</taxon>
        <taxon>Betaproteobacteria</taxon>
        <taxon>Burkholderiales</taxon>
        <taxon>Oxalobacteraceae</taxon>
        <taxon>Undibacterium</taxon>
    </lineage>
</organism>
<dbReference type="Gene3D" id="3.90.226.10">
    <property type="entry name" value="2-enoyl-CoA Hydratase, Chain A, domain 1"/>
    <property type="match status" value="1"/>
</dbReference>
<dbReference type="Gene3D" id="1.10.12.10">
    <property type="entry name" value="Lyase 2-enoyl-coa Hydratase, Chain A, domain 2"/>
    <property type="match status" value="1"/>
</dbReference>
<comment type="similarity">
    <text evidence="1">Belongs to the enoyl-CoA hydratase/isomerase family.</text>
</comment>
<dbReference type="PANTHER" id="PTHR11941:SF54">
    <property type="entry name" value="ENOYL-COA HYDRATASE, MITOCHONDRIAL"/>
    <property type="match status" value="1"/>
</dbReference>
<dbReference type="EMBL" id="BMED01000002">
    <property type="protein sequence ID" value="GGC76435.1"/>
    <property type="molecule type" value="Genomic_DNA"/>
</dbReference>
<dbReference type="CDD" id="cd06558">
    <property type="entry name" value="crotonase-like"/>
    <property type="match status" value="1"/>
</dbReference>
<dbReference type="GO" id="GO:0016829">
    <property type="term" value="F:lyase activity"/>
    <property type="evidence" value="ECO:0007669"/>
    <property type="project" value="UniProtKB-KW"/>
</dbReference>
<keyword evidence="4" id="KW-1185">Reference proteome</keyword>
<accession>A0A916XIU3</accession>
<evidence type="ECO:0000313" key="4">
    <source>
        <dbReference type="Proteomes" id="UP000637423"/>
    </source>
</evidence>
<evidence type="ECO:0000256" key="2">
    <source>
        <dbReference type="ARBA" id="ARBA00023239"/>
    </source>
</evidence>
<dbReference type="PANTHER" id="PTHR11941">
    <property type="entry name" value="ENOYL-COA HYDRATASE-RELATED"/>
    <property type="match status" value="1"/>
</dbReference>
<dbReference type="Proteomes" id="UP000637423">
    <property type="component" value="Unassembled WGS sequence"/>
</dbReference>